<evidence type="ECO:0000313" key="12">
    <source>
        <dbReference type="EMBL" id="SHE82190.1"/>
    </source>
</evidence>
<dbReference type="PANTHER" id="PTHR11649:SF13">
    <property type="entry name" value="ENGB-TYPE G DOMAIN-CONTAINING PROTEIN"/>
    <property type="match status" value="1"/>
</dbReference>
<evidence type="ECO:0000256" key="6">
    <source>
        <dbReference type="ARBA" id="ARBA00022842"/>
    </source>
</evidence>
<dbReference type="GO" id="GO:0000917">
    <property type="term" value="P:division septum assembly"/>
    <property type="evidence" value="ECO:0007669"/>
    <property type="project" value="UniProtKB-KW"/>
</dbReference>
<evidence type="ECO:0000256" key="5">
    <source>
        <dbReference type="ARBA" id="ARBA00022741"/>
    </source>
</evidence>
<keyword evidence="6" id="KW-0460">Magnesium</keyword>
<accession>A0A1M4WM01</accession>
<dbReference type="PANTHER" id="PTHR11649">
    <property type="entry name" value="MSS1/TRME-RELATED GTP-BINDING PROTEIN"/>
    <property type="match status" value="1"/>
</dbReference>
<evidence type="ECO:0000256" key="4">
    <source>
        <dbReference type="ARBA" id="ARBA00022723"/>
    </source>
</evidence>
<keyword evidence="5 10" id="KW-0547">Nucleotide-binding</keyword>
<comment type="function">
    <text evidence="10">Necessary for normal cell division and for the maintenance of normal septation.</text>
</comment>
<dbReference type="STRING" id="1302690.BUE76_07055"/>
<feature type="domain" description="EngB-type G" evidence="11">
    <location>
        <begin position="60"/>
        <end position="239"/>
    </location>
</feature>
<protein>
    <recommendedName>
        <fullName evidence="10">Probable GTP-binding protein EngB</fullName>
    </recommendedName>
</protein>
<dbReference type="GO" id="GO:0046872">
    <property type="term" value="F:metal ion binding"/>
    <property type="evidence" value="ECO:0007669"/>
    <property type="project" value="UniProtKB-KW"/>
</dbReference>
<dbReference type="InterPro" id="IPR019987">
    <property type="entry name" value="GTP-bd_ribosome_bio_YsxC"/>
</dbReference>
<evidence type="ECO:0000313" key="13">
    <source>
        <dbReference type="Proteomes" id="UP000184368"/>
    </source>
</evidence>
<dbReference type="CDD" id="cd01876">
    <property type="entry name" value="YihA_EngB"/>
    <property type="match status" value="1"/>
</dbReference>
<evidence type="ECO:0000256" key="9">
    <source>
        <dbReference type="ARBA" id="ARBA00023306"/>
    </source>
</evidence>
<dbReference type="SUPFAM" id="SSF52540">
    <property type="entry name" value="P-loop containing nucleoside triphosphate hydrolases"/>
    <property type="match status" value="1"/>
</dbReference>
<keyword evidence="4" id="KW-0479">Metal-binding</keyword>
<dbReference type="InterPro" id="IPR006073">
    <property type="entry name" value="GTP-bd"/>
</dbReference>
<sequence>MVMPTTKKFISTASKLPKCTSCNHYKIIQICGSVYLCPMEIIQASYLISSPSVDLCPKPDRPEYAFIGRSNVGKSSVINMLTQKKELAKVSRSPGKTQMINHFDVLGSDRKKWYLVDLPGYGFAKVSQNQRKSWEKMIEGYIRKRENLVNLFVLVDSRHEPQELDLEFINQMGEWQVPFSIIFTKADKSTQKEVANNVNRFMNTLKEQWEELPISFITSAEKHLGGKKILSLVQAMNEEWWEQKGGK</sequence>
<dbReference type="Pfam" id="PF01926">
    <property type="entry name" value="MMR_HSR1"/>
    <property type="match status" value="1"/>
</dbReference>
<dbReference type="EMBL" id="FQUO01000003">
    <property type="protein sequence ID" value="SHE82190.1"/>
    <property type="molecule type" value="Genomic_DNA"/>
</dbReference>
<name>A0A1M4WM01_9BACT</name>
<keyword evidence="7 10" id="KW-0342">GTP-binding</keyword>
<keyword evidence="9 10" id="KW-0131">Cell cycle</keyword>
<dbReference type="GO" id="GO:0005525">
    <property type="term" value="F:GTP binding"/>
    <property type="evidence" value="ECO:0007669"/>
    <property type="project" value="UniProtKB-UniRule"/>
</dbReference>
<comment type="cofactor">
    <cofactor evidence="1">
        <name>Mg(2+)</name>
        <dbReference type="ChEBI" id="CHEBI:18420"/>
    </cofactor>
</comment>
<dbReference type="InterPro" id="IPR027417">
    <property type="entry name" value="P-loop_NTPase"/>
</dbReference>
<dbReference type="PROSITE" id="PS51706">
    <property type="entry name" value="G_ENGB"/>
    <property type="match status" value="1"/>
</dbReference>
<dbReference type="Proteomes" id="UP000184368">
    <property type="component" value="Unassembled WGS sequence"/>
</dbReference>
<organism evidence="12 13">
    <name type="scientific">Cnuella takakiae</name>
    <dbReference type="NCBI Taxonomy" id="1302690"/>
    <lineage>
        <taxon>Bacteria</taxon>
        <taxon>Pseudomonadati</taxon>
        <taxon>Bacteroidota</taxon>
        <taxon>Chitinophagia</taxon>
        <taxon>Chitinophagales</taxon>
        <taxon>Chitinophagaceae</taxon>
        <taxon>Cnuella</taxon>
    </lineage>
</organism>
<gene>
    <name evidence="10" type="primary">engB</name>
    <name evidence="12" type="ORF">SAMN05444008_10368</name>
</gene>
<evidence type="ECO:0000256" key="2">
    <source>
        <dbReference type="ARBA" id="ARBA00009638"/>
    </source>
</evidence>
<proteinExistence type="inferred from homology"/>
<dbReference type="InterPro" id="IPR030393">
    <property type="entry name" value="G_ENGB_dom"/>
</dbReference>
<dbReference type="Gene3D" id="3.40.50.300">
    <property type="entry name" value="P-loop containing nucleotide triphosphate hydrolases"/>
    <property type="match status" value="1"/>
</dbReference>
<evidence type="ECO:0000256" key="1">
    <source>
        <dbReference type="ARBA" id="ARBA00001946"/>
    </source>
</evidence>
<dbReference type="NCBIfam" id="TIGR03598">
    <property type="entry name" value="GTPase_YsxC"/>
    <property type="match status" value="1"/>
</dbReference>
<reference evidence="12 13" key="1">
    <citation type="submission" date="2016-11" db="EMBL/GenBank/DDBJ databases">
        <authorList>
            <person name="Jaros S."/>
            <person name="Januszkiewicz K."/>
            <person name="Wedrychowicz H."/>
        </authorList>
    </citation>
    <scope>NUCLEOTIDE SEQUENCE [LARGE SCALE GENOMIC DNA]</scope>
    <source>
        <strain evidence="12 13">DSM 26897</strain>
    </source>
</reference>
<dbReference type="FunFam" id="3.40.50.300:FF:000098">
    <property type="entry name" value="Probable GTP-binding protein EngB"/>
    <property type="match status" value="1"/>
</dbReference>
<keyword evidence="8 10" id="KW-0717">Septation</keyword>
<evidence type="ECO:0000256" key="3">
    <source>
        <dbReference type="ARBA" id="ARBA00022618"/>
    </source>
</evidence>
<evidence type="ECO:0000256" key="8">
    <source>
        <dbReference type="ARBA" id="ARBA00023210"/>
    </source>
</evidence>
<keyword evidence="3 10" id="KW-0132">Cell division</keyword>
<evidence type="ECO:0000259" key="11">
    <source>
        <dbReference type="PROSITE" id="PS51706"/>
    </source>
</evidence>
<keyword evidence="13" id="KW-1185">Reference proteome</keyword>
<dbReference type="AlphaFoldDB" id="A0A1M4WM01"/>
<comment type="similarity">
    <text evidence="2 10">Belongs to the TRAFAC class TrmE-Era-EngA-EngB-Septin-like GTPase superfamily. EngB GTPase family.</text>
</comment>
<dbReference type="HAMAP" id="MF_00321">
    <property type="entry name" value="GTPase_EngB"/>
    <property type="match status" value="1"/>
</dbReference>
<evidence type="ECO:0000256" key="7">
    <source>
        <dbReference type="ARBA" id="ARBA00023134"/>
    </source>
</evidence>
<evidence type="ECO:0000256" key="10">
    <source>
        <dbReference type="HAMAP-Rule" id="MF_00321"/>
    </source>
</evidence>